<feature type="region of interest" description="Disordered" evidence="12">
    <location>
        <begin position="318"/>
        <end position="372"/>
    </location>
</feature>
<feature type="compositionally biased region" description="Basic residues" evidence="12">
    <location>
        <begin position="531"/>
        <end position="546"/>
    </location>
</feature>
<feature type="region of interest" description="Disordered" evidence="12">
    <location>
        <begin position="473"/>
        <end position="618"/>
    </location>
</feature>
<accession>A0A0D2DCI1</accession>
<keyword evidence="3 10" id="KW-0812">Transmembrane</keyword>
<gene>
    <name evidence="14" type="ORF">PV06_07385</name>
</gene>
<name>A0A0D2DCI1_9EURO</name>
<evidence type="ECO:0000256" key="7">
    <source>
        <dbReference type="ARBA" id="ARBA00023288"/>
    </source>
</evidence>
<keyword evidence="6" id="KW-0564">Palmitate</keyword>
<dbReference type="STRING" id="215243.A0A0D2DCI1"/>
<evidence type="ECO:0000256" key="2">
    <source>
        <dbReference type="ARBA" id="ARBA00022679"/>
    </source>
</evidence>
<proteinExistence type="inferred from homology"/>
<dbReference type="EMBL" id="KN847338">
    <property type="protein sequence ID" value="KIW40160.1"/>
    <property type="molecule type" value="Genomic_DNA"/>
</dbReference>
<keyword evidence="15" id="KW-1185">Reference proteome</keyword>
<comment type="domain">
    <text evidence="10">The DHHC domain is required for palmitoyltransferase activity.</text>
</comment>
<evidence type="ECO:0000313" key="14">
    <source>
        <dbReference type="EMBL" id="KIW40160.1"/>
    </source>
</evidence>
<feature type="compositionally biased region" description="Polar residues" evidence="12">
    <location>
        <begin position="351"/>
        <end position="368"/>
    </location>
</feature>
<evidence type="ECO:0000256" key="12">
    <source>
        <dbReference type="SAM" id="MobiDB-lite"/>
    </source>
</evidence>
<keyword evidence="7" id="KW-0449">Lipoprotein</keyword>
<comment type="catalytic activity">
    <reaction evidence="9 10">
        <text>L-cysteinyl-[protein] + hexadecanoyl-CoA = S-hexadecanoyl-L-cysteinyl-[protein] + CoA</text>
        <dbReference type="Rhea" id="RHEA:36683"/>
        <dbReference type="Rhea" id="RHEA-COMP:10131"/>
        <dbReference type="Rhea" id="RHEA-COMP:11032"/>
        <dbReference type="ChEBI" id="CHEBI:29950"/>
        <dbReference type="ChEBI" id="CHEBI:57287"/>
        <dbReference type="ChEBI" id="CHEBI:57379"/>
        <dbReference type="ChEBI" id="CHEBI:74151"/>
        <dbReference type="EC" id="2.3.1.225"/>
    </reaction>
</comment>
<dbReference type="PROSITE" id="PS50216">
    <property type="entry name" value="DHHC"/>
    <property type="match status" value="1"/>
</dbReference>
<keyword evidence="4 10" id="KW-1133">Transmembrane helix</keyword>
<comment type="subcellular location">
    <subcellularLocation>
        <location evidence="1">Membrane</location>
        <topology evidence="1">Multi-pass membrane protein</topology>
    </subcellularLocation>
</comment>
<sequence length="618" mass="70357">MPSYSSPSPSPPPTGRRRRLRSCADKCERGCWTLATFFPLAFVYSLSTWAVWVVSSIGFGSHRSKHVWWSIQFISLLGILLYSLANLSYTVAVFTDPGSPLNPPKGSSRRKGAYSVLPTRERSTDLEGVQNITVSSTGAPRYCKKCHVPKPDRTHHCSTCKRCVLKMDHHCPWLSTCLGLHNYKAFVLFLIYISLFSWVCFANSAWWMWKELFEESGYLEEIAPVNIILLAVVSGIIGLVLTGFTTWHIYLCAKGQTTIEKLEKTRYLSGVRSRVERNRQEHQLNSHRRGSEGVAERLQRAGEQILEFHANAVPGASRYEEGEEHTSPVPSIYNQNSHPNSNDYHHPRHPYSNSQFQDPVGDVNSNGDTPALRALRRTYSNIEAERERERYDEYMDDFEAEGMPNAFDLGWRRNLTHLFGPTVLLWWLPVCNTTGDGWQWEVSEKWQLAQEEAARRKERRIEEMMSSQQRGVGAGVVGMRGGGGGGGFAGYERDRERDGNNNSNGYYDGHDGYGGSMQSAMSMKSLAARQHQQHRQHHQQQQHRGRQRTDFDRGENGQVERFQVSSDGESDHDDSSDDSDSDSDSDDVGYNSNENDAERGWNTRRNRRPGRSRKRYGR</sequence>
<evidence type="ECO:0000259" key="13">
    <source>
        <dbReference type="Pfam" id="PF01529"/>
    </source>
</evidence>
<evidence type="ECO:0000256" key="3">
    <source>
        <dbReference type="ARBA" id="ARBA00022692"/>
    </source>
</evidence>
<dbReference type="GeneID" id="27359459"/>
<feature type="compositionally biased region" description="Basic residues" evidence="12">
    <location>
        <begin position="602"/>
        <end position="618"/>
    </location>
</feature>
<dbReference type="EC" id="2.3.1.225" evidence="10"/>
<feature type="transmembrane region" description="Helical" evidence="10">
    <location>
        <begin position="31"/>
        <end position="54"/>
    </location>
</feature>
<feature type="compositionally biased region" description="Polar residues" evidence="12">
    <location>
        <begin position="328"/>
        <end position="342"/>
    </location>
</feature>
<keyword evidence="2 10" id="KW-0808">Transferase</keyword>
<dbReference type="InterPro" id="IPR039859">
    <property type="entry name" value="PFA4/ZDH16/20/ERF2-like"/>
</dbReference>
<reference evidence="14 15" key="1">
    <citation type="submission" date="2015-01" db="EMBL/GenBank/DDBJ databases">
        <title>The Genome Sequence of Exophiala oligosperma CBS72588.</title>
        <authorList>
            <consortium name="The Broad Institute Genomics Platform"/>
            <person name="Cuomo C."/>
            <person name="de Hoog S."/>
            <person name="Gorbushina A."/>
            <person name="Stielow B."/>
            <person name="Teixiera M."/>
            <person name="Abouelleil A."/>
            <person name="Chapman S.B."/>
            <person name="Priest M."/>
            <person name="Young S.K."/>
            <person name="Wortman J."/>
            <person name="Nusbaum C."/>
            <person name="Birren B."/>
        </authorList>
    </citation>
    <scope>NUCLEOTIDE SEQUENCE [LARGE SCALE GENOMIC DNA]</scope>
    <source>
        <strain evidence="14 15">CBS 72588</strain>
    </source>
</reference>
<evidence type="ECO:0000256" key="4">
    <source>
        <dbReference type="ARBA" id="ARBA00022989"/>
    </source>
</evidence>
<dbReference type="OrthoDB" id="302728at2759"/>
<feature type="transmembrane region" description="Helical" evidence="10">
    <location>
        <begin position="185"/>
        <end position="207"/>
    </location>
</feature>
<evidence type="ECO:0000256" key="6">
    <source>
        <dbReference type="ARBA" id="ARBA00023139"/>
    </source>
</evidence>
<dbReference type="GO" id="GO:0016020">
    <property type="term" value="C:membrane"/>
    <property type="evidence" value="ECO:0007669"/>
    <property type="project" value="UniProtKB-SubCell"/>
</dbReference>
<keyword evidence="8 10" id="KW-0012">Acyltransferase</keyword>
<comment type="similarity">
    <text evidence="10">Belongs to the DHHC palmitoyltransferase family.</text>
</comment>
<keyword evidence="5 10" id="KW-0472">Membrane</keyword>
<dbReference type="VEuPathDB" id="FungiDB:PV06_07385"/>
<evidence type="ECO:0000313" key="15">
    <source>
        <dbReference type="Proteomes" id="UP000053342"/>
    </source>
</evidence>
<organism evidence="14 15">
    <name type="scientific">Exophiala oligosperma</name>
    <dbReference type="NCBI Taxonomy" id="215243"/>
    <lineage>
        <taxon>Eukaryota</taxon>
        <taxon>Fungi</taxon>
        <taxon>Dikarya</taxon>
        <taxon>Ascomycota</taxon>
        <taxon>Pezizomycotina</taxon>
        <taxon>Eurotiomycetes</taxon>
        <taxon>Chaetothyriomycetidae</taxon>
        <taxon>Chaetothyriales</taxon>
        <taxon>Herpotrichiellaceae</taxon>
        <taxon>Exophiala</taxon>
    </lineage>
</organism>
<evidence type="ECO:0000256" key="11">
    <source>
        <dbReference type="SAM" id="Coils"/>
    </source>
</evidence>
<dbReference type="GO" id="GO:0019706">
    <property type="term" value="F:protein-cysteine S-palmitoyltransferase activity"/>
    <property type="evidence" value="ECO:0007669"/>
    <property type="project" value="UniProtKB-EC"/>
</dbReference>
<feature type="compositionally biased region" description="Acidic residues" evidence="12">
    <location>
        <begin position="568"/>
        <end position="587"/>
    </location>
</feature>
<feature type="transmembrane region" description="Helical" evidence="10">
    <location>
        <begin position="66"/>
        <end position="85"/>
    </location>
</feature>
<protein>
    <recommendedName>
        <fullName evidence="10">Palmitoyltransferase</fullName>
        <ecNumber evidence="10">2.3.1.225</ecNumber>
    </recommendedName>
</protein>
<feature type="domain" description="Palmitoyltransferase DHHC" evidence="13">
    <location>
        <begin position="139"/>
        <end position="264"/>
    </location>
</feature>
<dbReference type="HOGENOM" id="CLU_024136_1_0_1"/>
<evidence type="ECO:0000256" key="9">
    <source>
        <dbReference type="ARBA" id="ARBA00048048"/>
    </source>
</evidence>
<dbReference type="Pfam" id="PF01529">
    <property type="entry name" value="DHHC"/>
    <property type="match status" value="1"/>
</dbReference>
<dbReference type="Proteomes" id="UP000053342">
    <property type="component" value="Unassembled WGS sequence"/>
</dbReference>
<keyword evidence="11" id="KW-0175">Coiled coil</keyword>
<dbReference type="PANTHER" id="PTHR12246">
    <property type="entry name" value="PALMITOYLTRANSFERASE ZDHHC16"/>
    <property type="match status" value="1"/>
</dbReference>
<evidence type="ECO:0000256" key="8">
    <source>
        <dbReference type="ARBA" id="ARBA00023315"/>
    </source>
</evidence>
<evidence type="ECO:0000256" key="1">
    <source>
        <dbReference type="ARBA" id="ARBA00004141"/>
    </source>
</evidence>
<evidence type="ECO:0000256" key="10">
    <source>
        <dbReference type="RuleBase" id="RU079119"/>
    </source>
</evidence>
<feature type="coiled-coil region" evidence="11">
    <location>
        <begin position="372"/>
        <end position="401"/>
    </location>
</feature>
<dbReference type="AlphaFoldDB" id="A0A0D2DCI1"/>
<dbReference type="InterPro" id="IPR001594">
    <property type="entry name" value="Palmitoyltrfase_DHHC"/>
</dbReference>
<dbReference type="RefSeq" id="XP_016260376.1">
    <property type="nucleotide sequence ID" value="XM_016408622.1"/>
</dbReference>
<evidence type="ECO:0000256" key="5">
    <source>
        <dbReference type="ARBA" id="ARBA00023136"/>
    </source>
</evidence>
<feature type="transmembrane region" description="Helical" evidence="10">
    <location>
        <begin position="227"/>
        <end position="251"/>
    </location>
</feature>
<feature type="compositionally biased region" description="Gly residues" evidence="12">
    <location>
        <begin position="473"/>
        <end position="489"/>
    </location>
</feature>